<dbReference type="EMBL" id="UYSL01028886">
    <property type="protein sequence ID" value="VDL87738.1"/>
    <property type="molecule type" value="Genomic_DNA"/>
</dbReference>
<sequence length="99" mass="11698">LFLFFVHRIAGFKLFQFFVHILPFSVLLCTYISLGLVFVPKLRFICRVPPSADEAHPNGNAVMRGLSKSDQKRYEHLRIENEMLQKQIDEVRRSIFRLF</sequence>
<evidence type="ECO:0000313" key="3">
    <source>
        <dbReference type="Proteomes" id="UP000271162"/>
    </source>
</evidence>
<keyword evidence="1" id="KW-0812">Transmembrane</keyword>
<evidence type="ECO:0000313" key="2">
    <source>
        <dbReference type="EMBL" id="VDL87738.1"/>
    </source>
</evidence>
<dbReference type="AlphaFoldDB" id="A0A0N4YZQ5"/>
<reference evidence="4" key="1">
    <citation type="submission" date="2017-02" db="UniProtKB">
        <authorList>
            <consortium name="WormBaseParasite"/>
        </authorList>
    </citation>
    <scope>IDENTIFICATION</scope>
</reference>
<keyword evidence="1" id="KW-1133">Transmembrane helix</keyword>
<evidence type="ECO:0000256" key="1">
    <source>
        <dbReference type="SAM" id="Phobius"/>
    </source>
</evidence>
<proteinExistence type="predicted"/>
<dbReference type="WBParaSite" id="NBR_0002272701-mRNA-1">
    <property type="protein sequence ID" value="NBR_0002272701-mRNA-1"/>
    <property type="gene ID" value="NBR_0002272701"/>
</dbReference>
<keyword evidence="1" id="KW-0472">Membrane</keyword>
<accession>A0A0N4YZQ5</accession>
<keyword evidence="3" id="KW-1185">Reference proteome</keyword>
<evidence type="ECO:0000313" key="4">
    <source>
        <dbReference type="WBParaSite" id="NBR_0002272701-mRNA-1"/>
    </source>
</evidence>
<feature type="transmembrane region" description="Helical" evidence="1">
    <location>
        <begin position="17"/>
        <end position="39"/>
    </location>
</feature>
<name>A0A0N4YZQ5_NIPBR</name>
<reference evidence="2 3" key="2">
    <citation type="submission" date="2018-11" db="EMBL/GenBank/DDBJ databases">
        <authorList>
            <consortium name="Pathogen Informatics"/>
        </authorList>
    </citation>
    <scope>NUCLEOTIDE SEQUENCE [LARGE SCALE GENOMIC DNA]</scope>
</reference>
<dbReference type="Proteomes" id="UP000271162">
    <property type="component" value="Unassembled WGS sequence"/>
</dbReference>
<dbReference type="STRING" id="27835.A0A0N4YZQ5"/>
<organism evidence="4">
    <name type="scientific">Nippostrongylus brasiliensis</name>
    <name type="common">Rat hookworm</name>
    <dbReference type="NCBI Taxonomy" id="27835"/>
    <lineage>
        <taxon>Eukaryota</taxon>
        <taxon>Metazoa</taxon>
        <taxon>Ecdysozoa</taxon>
        <taxon>Nematoda</taxon>
        <taxon>Chromadorea</taxon>
        <taxon>Rhabditida</taxon>
        <taxon>Rhabditina</taxon>
        <taxon>Rhabditomorpha</taxon>
        <taxon>Strongyloidea</taxon>
        <taxon>Heligmosomidae</taxon>
        <taxon>Nippostrongylus</taxon>
    </lineage>
</organism>
<protein>
    <submittedName>
        <fullName evidence="4">Transposase</fullName>
    </submittedName>
</protein>
<gene>
    <name evidence="2" type="ORF">NBR_LOCUS22728</name>
</gene>